<evidence type="ECO:0007829" key="10">
    <source>
        <dbReference type="PeptideAtlas" id="B7PUF4"/>
    </source>
</evidence>
<gene>
    <name evidence="7" type="ORF">IscW_ISCW019646</name>
</gene>
<dbReference type="CDD" id="cd06667">
    <property type="entry name" value="PDZ2_MUPP1-like"/>
    <property type="match status" value="1"/>
</dbReference>
<dbReference type="VEuPathDB" id="VectorBase:ISCP_012812"/>
<dbReference type="EMBL" id="ABJB010196279">
    <property type="status" value="NOT_ANNOTATED_CDS"/>
    <property type="molecule type" value="Genomic_DNA"/>
</dbReference>
<dbReference type="SUPFAM" id="SSF50156">
    <property type="entry name" value="PDZ domain-like"/>
    <property type="match status" value="5"/>
</dbReference>
<evidence type="ECO:0000313" key="8">
    <source>
        <dbReference type="EnsemblMetazoa" id="ISCW019646-PA"/>
    </source>
</evidence>
<evidence type="ECO:0000259" key="6">
    <source>
        <dbReference type="PROSITE" id="PS50106"/>
    </source>
</evidence>
<evidence type="ECO:0000256" key="4">
    <source>
        <dbReference type="ARBA" id="ARBA00023136"/>
    </source>
</evidence>
<dbReference type="SMART" id="SM00228">
    <property type="entry name" value="PDZ"/>
    <property type="match status" value="5"/>
</dbReference>
<dbReference type="FunFam" id="2.30.42.10:FF:000070">
    <property type="entry name" value="Multiple PDZ domain protein"/>
    <property type="match status" value="1"/>
</dbReference>
<dbReference type="CDD" id="cd06669">
    <property type="entry name" value="PDZ5_MUPP1-like"/>
    <property type="match status" value="1"/>
</dbReference>
<dbReference type="EnsemblMetazoa" id="ISCW019646-RA">
    <property type="protein sequence ID" value="ISCW019646-PA"/>
    <property type="gene ID" value="ISCW019646"/>
</dbReference>
<dbReference type="CDD" id="cd06689">
    <property type="entry name" value="PDZ1_MUPP1-like"/>
    <property type="match status" value="1"/>
</dbReference>
<dbReference type="Proteomes" id="UP000001555">
    <property type="component" value="Unassembled WGS sequence"/>
</dbReference>
<dbReference type="FunFam" id="2.30.42.10:FF:000125">
    <property type="entry name" value="PATJ, crumbs cell polarity complex component"/>
    <property type="match status" value="1"/>
</dbReference>
<dbReference type="HOGENOM" id="CLU_006771_1_0_1"/>
<comment type="subcellular location">
    <subcellularLocation>
        <location evidence="1">Membrane</location>
    </subcellularLocation>
</comment>
<evidence type="ECO:0000256" key="2">
    <source>
        <dbReference type="ARBA" id="ARBA00022553"/>
    </source>
</evidence>
<feature type="domain" description="PDZ" evidence="6">
    <location>
        <begin position="416"/>
        <end position="504"/>
    </location>
</feature>
<dbReference type="Pfam" id="PF00595">
    <property type="entry name" value="PDZ"/>
    <property type="match status" value="4"/>
</dbReference>
<dbReference type="VEuPathDB" id="VectorBase:ISCW019646"/>
<keyword evidence="2" id="KW-0597">Phosphoprotein</keyword>
<dbReference type="FunCoup" id="B7PUF4">
    <property type="interactions" value="57"/>
</dbReference>
<keyword evidence="10" id="KW-1267">Proteomics identification</keyword>
<evidence type="ECO:0000313" key="9">
    <source>
        <dbReference type="Proteomes" id="UP000001555"/>
    </source>
</evidence>
<dbReference type="EMBL" id="ABJB010665933">
    <property type="status" value="NOT_ANNOTATED_CDS"/>
    <property type="molecule type" value="Genomic_DNA"/>
</dbReference>
<dbReference type="InterPro" id="IPR036034">
    <property type="entry name" value="PDZ_sf"/>
</dbReference>
<feature type="domain" description="PDZ" evidence="6">
    <location>
        <begin position="264"/>
        <end position="344"/>
    </location>
</feature>
<evidence type="ECO:0000256" key="3">
    <source>
        <dbReference type="ARBA" id="ARBA00022737"/>
    </source>
</evidence>
<dbReference type="PANTHER" id="PTHR19964">
    <property type="entry name" value="MULTIPLE PDZ DOMAIN PROTEIN"/>
    <property type="match status" value="1"/>
</dbReference>
<dbReference type="STRING" id="6945.B7PUF4"/>
<reference evidence="8" key="2">
    <citation type="submission" date="2020-05" db="UniProtKB">
        <authorList>
            <consortium name="EnsemblMetazoa"/>
        </authorList>
    </citation>
    <scope>IDENTIFICATION</scope>
    <source>
        <strain evidence="8">wikel</strain>
    </source>
</reference>
<organism>
    <name type="scientific">Ixodes scapularis</name>
    <name type="common">Black-legged tick</name>
    <name type="synonym">Deer tick</name>
    <dbReference type="NCBI Taxonomy" id="6945"/>
    <lineage>
        <taxon>Eukaryota</taxon>
        <taxon>Metazoa</taxon>
        <taxon>Ecdysozoa</taxon>
        <taxon>Arthropoda</taxon>
        <taxon>Chelicerata</taxon>
        <taxon>Arachnida</taxon>
        <taxon>Acari</taxon>
        <taxon>Parasitiformes</taxon>
        <taxon>Ixodida</taxon>
        <taxon>Ixodoidea</taxon>
        <taxon>Ixodidae</taxon>
        <taxon>Ixodinae</taxon>
        <taxon>Ixodes</taxon>
    </lineage>
</organism>
<dbReference type="GO" id="GO:0016020">
    <property type="term" value="C:membrane"/>
    <property type="evidence" value="ECO:0007669"/>
    <property type="project" value="UniProtKB-SubCell"/>
</dbReference>
<evidence type="ECO:0000256" key="1">
    <source>
        <dbReference type="ARBA" id="ARBA00004370"/>
    </source>
</evidence>
<dbReference type="PROSITE" id="PS50106">
    <property type="entry name" value="PDZ"/>
    <property type="match status" value="5"/>
</dbReference>
<dbReference type="PANTHER" id="PTHR19964:SF92">
    <property type="entry name" value="PATJ HOMOLOG"/>
    <property type="match status" value="1"/>
</dbReference>
<dbReference type="VEuPathDB" id="VectorBase:ISCI019646"/>
<dbReference type="CDD" id="cd06791">
    <property type="entry name" value="PDZ3_MUPP1-like"/>
    <property type="match status" value="1"/>
</dbReference>
<evidence type="ECO:0000256" key="5">
    <source>
        <dbReference type="SAM" id="MobiDB-lite"/>
    </source>
</evidence>
<sequence>MITREATANNAVAEAVCALERLRESLGPSAADNEDLSVLLGVLGADPVLARVLTVRESLGQLKRHLQRHPSLLPDDFDLCPLTGALRLGSGVLPPGEDELDHQEDHHDNNNNSDSCEPSSDADYGGALEAGGVVRYSPELSGSSLLHCGGRAVPTAGYLEEFERAVSRGAAGRQVLRVELARPPGASLGFSVVGLRSPSRGELGIFVQEVQPHGIAHRDGRLEEGDQILAIDGQPLDSNISHQQAIGILQQARGSVQLWAEVEAVELLNDGSGLGFGIVGGRSTGVVVKTVLPGGVADRDGRLQSGDHILQIGDVNLRGLGSDQVASVLRQAGTGVRLVVARPSEAGSEGGCPVPAPRPPPLPPPMVLPTRLLADAEELERRLLLHEAALAGAPPSPLLSDRALSLEELPETETFEVELVKDQQGLGITIAGYVCEKGTQDEISGIFVKSVAKGSAADASGRIRVNDQIIEVDGRALQGYTNHQAVEVLRSTGRCVKLRLARYLRGVKYHQLQHAIALSEAGGASPGGTLTPSLDAPSVASLLAAEPVHAADLDAASPLAEDQDDAGYVGELDPKTEAAIVAHWSKRMGPRDGHCGHLGGEGSWLAQVAQLSKFEPGGGLGISLEGTVDVEDGREVRPHHYIRSVLPDGPVGLNGRLRPGDELLQVRRVPVRPQSPTDTGGRLSSASSASSPPPPPSLAGGATWTSLPALVKAKSDGSLAQPDWEEGPLVKLRSRSLEPLTGLAMWSSEPHVVELVKGERGLGFSILDYQDPMNPSETVIVIRSLVPGGVAQQDGRLIPGDRLLFVNEVPLQHAGLDAAVQALKGAPRGPVRIGVAKPLPLPPDSPALAQVGACHHPLAPHRPPLLKAESF</sequence>
<feature type="domain" description="PDZ" evidence="6">
    <location>
        <begin position="608"/>
        <end position="672"/>
    </location>
</feature>
<dbReference type="OrthoDB" id="6022242at2759"/>
<feature type="domain" description="PDZ" evidence="6">
    <location>
        <begin position="177"/>
        <end position="258"/>
    </location>
</feature>
<dbReference type="InterPro" id="IPR001478">
    <property type="entry name" value="PDZ"/>
</dbReference>
<feature type="region of interest" description="Disordered" evidence="5">
    <location>
        <begin position="91"/>
        <end position="124"/>
    </location>
</feature>
<dbReference type="EMBL" id="ABJB011044204">
    <property type="status" value="NOT_ANNOTATED_CDS"/>
    <property type="molecule type" value="Genomic_DNA"/>
</dbReference>
<feature type="region of interest" description="Disordered" evidence="5">
    <location>
        <begin position="666"/>
        <end position="703"/>
    </location>
</feature>
<protein>
    <recommendedName>
        <fullName evidence="6">PDZ domain-containing protein</fullName>
    </recommendedName>
</protein>
<dbReference type="EMBL" id="ABJB010604290">
    <property type="status" value="NOT_ANNOTATED_CDS"/>
    <property type="molecule type" value="Genomic_DNA"/>
</dbReference>
<proteinExistence type="evidence at protein level"/>
<dbReference type="Gene3D" id="2.30.42.10">
    <property type="match status" value="5"/>
</dbReference>
<dbReference type="InParanoid" id="B7PUF4"/>
<accession>B7PUF4</accession>
<name>B7PUF4_IXOSC</name>
<dbReference type="PaxDb" id="6945-B7PUF4"/>
<dbReference type="AlphaFoldDB" id="B7PUF4"/>
<keyword evidence="4" id="KW-0472">Membrane</keyword>
<evidence type="ECO:0000313" key="7">
    <source>
        <dbReference type="EMBL" id="EEC10226.1"/>
    </source>
</evidence>
<dbReference type="EMBL" id="ABJB010923894">
    <property type="status" value="NOT_ANNOTATED_CDS"/>
    <property type="molecule type" value="Genomic_DNA"/>
</dbReference>
<keyword evidence="3" id="KW-0677">Repeat</keyword>
<dbReference type="EMBL" id="DS792129">
    <property type="protein sequence ID" value="EEC10226.1"/>
    <property type="molecule type" value="Genomic_DNA"/>
</dbReference>
<feature type="domain" description="PDZ" evidence="6">
    <location>
        <begin position="752"/>
        <end position="827"/>
    </location>
</feature>
<keyword evidence="9" id="KW-1185">Reference proteome</keyword>
<dbReference type="InterPro" id="IPR051342">
    <property type="entry name" value="PDZ_scaffold"/>
</dbReference>
<reference evidence="7 9" key="1">
    <citation type="submission" date="2008-03" db="EMBL/GenBank/DDBJ databases">
        <title>Annotation of Ixodes scapularis.</title>
        <authorList>
            <consortium name="Ixodes scapularis Genome Project Consortium"/>
            <person name="Caler E."/>
            <person name="Hannick L.I."/>
            <person name="Bidwell S."/>
            <person name="Joardar V."/>
            <person name="Thiagarajan M."/>
            <person name="Amedeo P."/>
            <person name="Galinsky K.J."/>
            <person name="Schobel S."/>
            <person name="Inman J."/>
            <person name="Hostetler J."/>
            <person name="Miller J."/>
            <person name="Hammond M."/>
            <person name="Megy K."/>
            <person name="Lawson D."/>
            <person name="Kodira C."/>
            <person name="Sutton G."/>
            <person name="Meyer J."/>
            <person name="Hill C.A."/>
            <person name="Birren B."/>
            <person name="Nene V."/>
            <person name="Collins F."/>
            <person name="Alarcon-Chaidez F."/>
            <person name="Wikel S."/>
            <person name="Strausberg R."/>
        </authorList>
    </citation>
    <scope>NUCLEOTIDE SEQUENCE [LARGE SCALE GENOMIC DNA]</scope>
    <source>
        <strain evidence="9">Wikel</strain>
        <strain evidence="7">Wikel colony</strain>
    </source>
</reference>